<dbReference type="GO" id="GO:0005876">
    <property type="term" value="C:spindle microtubule"/>
    <property type="evidence" value="ECO:0007669"/>
    <property type="project" value="TreeGrafter"/>
</dbReference>
<dbReference type="GO" id="GO:0008017">
    <property type="term" value="F:microtubule binding"/>
    <property type="evidence" value="ECO:0007669"/>
    <property type="project" value="TreeGrafter"/>
</dbReference>
<evidence type="ECO:0000313" key="9">
    <source>
        <dbReference type="WBParaSite" id="EVEC_0000163401-mRNA-1"/>
    </source>
</evidence>
<dbReference type="PANTHER" id="PTHR16056">
    <property type="entry name" value="REGULATOR OF MICROTUBULE DYNAMICS PROTEIN"/>
    <property type="match status" value="1"/>
</dbReference>
<keyword evidence="5" id="KW-0206">Cytoskeleton</keyword>
<dbReference type="GO" id="GO:0005739">
    <property type="term" value="C:mitochondrion"/>
    <property type="evidence" value="ECO:0007669"/>
    <property type="project" value="TreeGrafter"/>
</dbReference>
<dbReference type="EMBL" id="UXUI01007199">
    <property type="protein sequence ID" value="VDD86199.1"/>
    <property type="molecule type" value="Genomic_DNA"/>
</dbReference>
<evidence type="ECO:0000256" key="4">
    <source>
        <dbReference type="ARBA" id="ARBA00022803"/>
    </source>
</evidence>
<dbReference type="OrthoDB" id="69711at2759"/>
<gene>
    <name evidence="7" type="ORF">EVEC_LOCUS1342</name>
</gene>
<evidence type="ECO:0000256" key="3">
    <source>
        <dbReference type="ARBA" id="ARBA00022737"/>
    </source>
</evidence>
<evidence type="ECO:0000256" key="5">
    <source>
        <dbReference type="ARBA" id="ARBA00023212"/>
    </source>
</evidence>
<evidence type="ECO:0000256" key="2">
    <source>
        <dbReference type="ARBA" id="ARBA00022490"/>
    </source>
</evidence>
<dbReference type="SMART" id="SM00028">
    <property type="entry name" value="TPR"/>
    <property type="match status" value="1"/>
</dbReference>
<comment type="subcellular location">
    <subcellularLocation>
        <location evidence="1">Cytoplasm</location>
        <location evidence="1">Cytoskeleton</location>
    </subcellularLocation>
</comment>
<reference evidence="7 8" key="2">
    <citation type="submission" date="2018-10" db="EMBL/GenBank/DDBJ databases">
        <authorList>
            <consortium name="Pathogen Informatics"/>
        </authorList>
    </citation>
    <scope>NUCLEOTIDE SEQUENCE [LARGE SCALE GENOMIC DNA]</scope>
</reference>
<keyword evidence="8" id="KW-1185">Reference proteome</keyword>
<keyword evidence="4 6" id="KW-0802">TPR repeat</keyword>
<evidence type="ECO:0000313" key="8">
    <source>
        <dbReference type="Proteomes" id="UP000274131"/>
    </source>
</evidence>
<dbReference type="Proteomes" id="UP000274131">
    <property type="component" value="Unassembled WGS sequence"/>
</dbReference>
<dbReference type="InterPro" id="IPR013105">
    <property type="entry name" value="TPR_2"/>
</dbReference>
<sequence>MLFENLQSGTIFSRRVFSNNSRRLLTGLAGIQLGAAVAVISDKELNKKPSWYPFLLFLTQAITLKELYLMPAESLETSPMLHFASNLQFFKKYKDAVHELELAIKRTSNYNIIENESVVDQAKNALEKFANLNNPELLWRLTRVLVEKAELAANERDREAYLREAVKVGSRAVHYEAKPLAGIHKWYAMALVKLMRYDMRLRRSSRHLVLEHVQKALDLNPLDPYVWQFLGVEKLYHKNYEEALKCFDKAEELQPEIGSANHYYRGKTYLVLKDKAKAIDELKAVFKAPARCRDDLRARIDARGMLNRLKIDREDYDPIVKPY</sequence>
<reference evidence="9" key="1">
    <citation type="submission" date="2017-02" db="UniProtKB">
        <authorList>
            <consortium name="WormBaseParasite"/>
        </authorList>
    </citation>
    <scope>IDENTIFICATION</scope>
</reference>
<dbReference type="Pfam" id="PF07719">
    <property type="entry name" value="TPR_2"/>
    <property type="match status" value="1"/>
</dbReference>
<name>A0A0N4UVZ1_ENTVE</name>
<dbReference type="InterPro" id="IPR011990">
    <property type="entry name" value="TPR-like_helical_dom_sf"/>
</dbReference>
<keyword evidence="3" id="KW-0677">Repeat</keyword>
<proteinExistence type="predicted"/>
<dbReference type="PROSITE" id="PS50005">
    <property type="entry name" value="TPR"/>
    <property type="match status" value="1"/>
</dbReference>
<evidence type="ECO:0000256" key="1">
    <source>
        <dbReference type="ARBA" id="ARBA00004245"/>
    </source>
</evidence>
<dbReference type="PANTHER" id="PTHR16056:SF16">
    <property type="entry name" value="REGULATOR OF MICROTUBULE DYNAMICS PROTEIN 1"/>
    <property type="match status" value="1"/>
</dbReference>
<evidence type="ECO:0000313" key="7">
    <source>
        <dbReference type="EMBL" id="VDD86199.1"/>
    </source>
</evidence>
<feature type="repeat" description="TPR" evidence="6">
    <location>
        <begin position="224"/>
        <end position="257"/>
    </location>
</feature>
<accession>A0A0N4UVZ1</accession>
<dbReference type="Gene3D" id="1.25.40.10">
    <property type="entry name" value="Tetratricopeptide repeat domain"/>
    <property type="match status" value="1"/>
</dbReference>
<keyword evidence="2" id="KW-0963">Cytoplasm</keyword>
<dbReference type="WBParaSite" id="EVEC_0000163401-mRNA-1">
    <property type="protein sequence ID" value="EVEC_0000163401-mRNA-1"/>
    <property type="gene ID" value="EVEC_0000163401"/>
</dbReference>
<dbReference type="SUPFAM" id="SSF48452">
    <property type="entry name" value="TPR-like"/>
    <property type="match status" value="1"/>
</dbReference>
<dbReference type="InterPro" id="IPR019734">
    <property type="entry name" value="TPR_rpt"/>
</dbReference>
<dbReference type="AlphaFoldDB" id="A0A0N4UVZ1"/>
<protein>
    <submittedName>
        <fullName evidence="9">TPR_REGION domain-containing protein</fullName>
    </submittedName>
</protein>
<dbReference type="GO" id="GO:0097431">
    <property type="term" value="C:mitotic spindle pole"/>
    <property type="evidence" value="ECO:0007669"/>
    <property type="project" value="TreeGrafter"/>
</dbReference>
<organism evidence="9">
    <name type="scientific">Enterobius vermicularis</name>
    <name type="common">Human pinworm</name>
    <dbReference type="NCBI Taxonomy" id="51028"/>
    <lineage>
        <taxon>Eukaryota</taxon>
        <taxon>Metazoa</taxon>
        <taxon>Ecdysozoa</taxon>
        <taxon>Nematoda</taxon>
        <taxon>Chromadorea</taxon>
        <taxon>Rhabditida</taxon>
        <taxon>Spirurina</taxon>
        <taxon>Oxyuridomorpha</taxon>
        <taxon>Oxyuroidea</taxon>
        <taxon>Oxyuridae</taxon>
        <taxon>Enterobius</taxon>
    </lineage>
</organism>
<evidence type="ECO:0000256" key="6">
    <source>
        <dbReference type="PROSITE-ProRule" id="PRU00339"/>
    </source>
</evidence>